<evidence type="ECO:0000256" key="12">
    <source>
        <dbReference type="ARBA" id="ARBA00022958"/>
    </source>
</evidence>
<comment type="cofactor">
    <cofactor evidence="16">
        <name>NH4(+)</name>
        <dbReference type="ChEBI" id="CHEBI:28938"/>
    </cofactor>
    <cofactor evidence="16">
        <name>K(+)</name>
        <dbReference type="ChEBI" id="CHEBI:29103"/>
    </cofactor>
    <text evidence="16">A monovalent cation. Ammonium or potassium.</text>
</comment>
<accession>A0A1N6N4D2</accession>
<evidence type="ECO:0000256" key="13">
    <source>
        <dbReference type="ARBA" id="ARBA00022993"/>
    </source>
</evidence>
<evidence type="ECO:0000256" key="11">
    <source>
        <dbReference type="ARBA" id="ARBA00022840"/>
    </source>
</evidence>
<dbReference type="GO" id="GO:0005737">
    <property type="term" value="C:cytoplasm"/>
    <property type="evidence" value="ECO:0007669"/>
    <property type="project" value="UniProtKB-SubCell"/>
</dbReference>
<keyword evidence="13 16" id="KW-0173">Coenzyme A biosynthesis</keyword>
<dbReference type="UniPathway" id="UPA00241">
    <property type="reaction ID" value="UER00352"/>
</dbReference>
<comment type="cofactor">
    <cofactor evidence="2">
        <name>K(+)</name>
        <dbReference type="ChEBI" id="CHEBI:29103"/>
    </cofactor>
</comment>
<feature type="binding site" evidence="16">
    <location>
        <position position="172"/>
    </location>
    <ligand>
        <name>substrate</name>
    </ligand>
</feature>
<feature type="binding site" evidence="16">
    <location>
        <position position="91"/>
    </location>
    <ligand>
        <name>substrate</name>
    </ligand>
</feature>
<evidence type="ECO:0000256" key="8">
    <source>
        <dbReference type="ARBA" id="ARBA00022679"/>
    </source>
</evidence>
<dbReference type="CDD" id="cd24015">
    <property type="entry name" value="ASKHA_NBD_PanK-III"/>
    <property type="match status" value="1"/>
</dbReference>
<feature type="binding site" evidence="16">
    <location>
        <begin position="7"/>
        <end position="14"/>
    </location>
    <ligand>
        <name>ATP</name>
        <dbReference type="ChEBI" id="CHEBI:30616"/>
    </ligand>
</feature>
<keyword evidence="8 16" id="KW-0808">Transferase</keyword>
<feature type="binding site" evidence="16">
    <location>
        <begin position="98"/>
        <end position="101"/>
    </location>
    <ligand>
        <name>substrate</name>
    </ligand>
</feature>
<dbReference type="HAMAP" id="MF_01274">
    <property type="entry name" value="Pantothen_kinase_3"/>
    <property type="match status" value="1"/>
</dbReference>
<keyword evidence="7 16" id="KW-0963">Cytoplasm</keyword>
<comment type="subunit">
    <text evidence="5 16">Homodimer.</text>
</comment>
<reference evidence="18" key="1">
    <citation type="submission" date="2017-01" db="EMBL/GenBank/DDBJ databases">
        <authorList>
            <person name="Varghese N."/>
            <person name="Submissions S."/>
        </authorList>
    </citation>
    <scope>NUCLEOTIDE SEQUENCE [LARGE SCALE GENOMIC DNA]</scope>
    <source>
        <strain evidence="18">UM1</strain>
    </source>
</reference>
<protein>
    <recommendedName>
        <fullName evidence="15 16">Type III pantothenate kinase</fullName>
        <ecNumber evidence="6 16">2.7.1.33</ecNumber>
    </recommendedName>
    <alternativeName>
        <fullName evidence="16">PanK-III</fullName>
    </alternativeName>
    <alternativeName>
        <fullName evidence="16">Pantothenic acid kinase</fullName>
    </alternativeName>
</protein>
<evidence type="ECO:0000256" key="5">
    <source>
        <dbReference type="ARBA" id="ARBA00011738"/>
    </source>
</evidence>
<keyword evidence="12 16" id="KW-0630">Potassium</keyword>
<keyword evidence="9 16" id="KW-0547">Nucleotide-binding</keyword>
<comment type="subcellular location">
    <subcellularLocation>
        <location evidence="3 16">Cytoplasm</location>
    </subcellularLocation>
</comment>
<dbReference type="RefSeq" id="WP_076584516.1">
    <property type="nucleotide sequence ID" value="NZ_FTLW01000001.1"/>
</dbReference>
<keyword evidence="10 16" id="KW-0418">Kinase</keyword>
<organism evidence="17 18">
    <name type="scientific">Solilutibacter tolerans</name>
    <dbReference type="NCBI Taxonomy" id="1604334"/>
    <lineage>
        <taxon>Bacteria</taxon>
        <taxon>Pseudomonadati</taxon>
        <taxon>Pseudomonadota</taxon>
        <taxon>Gammaproteobacteria</taxon>
        <taxon>Lysobacterales</taxon>
        <taxon>Lysobacteraceae</taxon>
        <taxon>Solilutibacter</taxon>
    </lineage>
</organism>
<evidence type="ECO:0000256" key="10">
    <source>
        <dbReference type="ARBA" id="ARBA00022777"/>
    </source>
</evidence>
<evidence type="ECO:0000256" key="3">
    <source>
        <dbReference type="ARBA" id="ARBA00004496"/>
    </source>
</evidence>
<evidence type="ECO:0000256" key="9">
    <source>
        <dbReference type="ARBA" id="ARBA00022741"/>
    </source>
</evidence>
<evidence type="ECO:0000256" key="6">
    <source>
        <dbReference type="ARBA" id="ARBA00012102"/>
    </source>
</evidence>
<comment type="catalytic activity">
    <reaction evidence="1 16">
        <text>(R)-pantothenate + ATP = (R)-4'-phosphopantothenate + ADP + H(+)</text>
        <dbReference type="Rhea" id="RHEA:16373"/>
        <dbReference type="ChEBI" id="CHEBI:10986"/>
        <dbReference type="ChEBI" id="CHEBI:15378"/>
        <dbReference type="ChEBI" id="CHEBI:29032"/>
        <dbReference type="ChEBI" id="CHEBI:30616"/>
        <dbReference type="ChEBI" id="CHEBI:456216"/>
        <dbReference type="EC" id="2.7.1.33"/>
    </reaction>
</comment>
<dbReference type="PANTHER" id="PTHR34265">
    <property type="entry name" value="TYPE III PANTOTHENATE KINASE"/>
    <property type="match status" value="1"/>
</dbReference>
<comment type="pathway">
    <text evidence="4 16">Cofactor biosynthesis; coenzyme A biosynthesis; CoA from (R)-pantothenate: step 1/5.</text>
</comment>
<evidence type="ECO:0000256" key="1">
    <source>
        <dbReference type="ARBA" id="ARBA00001206"/>
    </source>
</evidence>
<evidence type="ECO:0000256" key="2">
    <source>
        <dbReference type="ARBA" id="ARBA00001958"/>
    </source>
</evidence>
<dbReference type="STRING" id="1604334.SAMN05421546_0087"/>
<dbReference type="PANTHER" id="PTHR34265:SF1">
    <property type="entry name" value="TYPE III PANTOTHENATE KINASE"/>
    <property type="match status" value="1"/>
</dbReference>
<evidence type="ECO:0000256" key="4">
    <source>
        <dbReference type="ARBA" id="ARBA00005225"/>
    </source>
</evidence>
<evidence type="ECO:0000313" key="17">
    <source>
        <dbReference type="EMBL" id="SIP86934.1"/>
    </source>
</evidence>
<evidence type="ECO:0000256" key="14">
    <source>
        <dbReference type="ARBA" id="ARBA00038036"/>
    </source>
</evidence>
<dbReference type="EMBL" id="FTLW01000001">
    <property type="protein sequence ID" value="SIP86934.1"/>
    <property type="molecule type" value="Genomic_DNA"/>
</dbReference>
<dbReference type="GO" id="GO:0005524">
    <property type="term" value="F:ATP binding"/>
    <property type="evidence" value="ECO:0007669"/>
    <property type="project" value="UniProtKB-UniRule"/>
</dbReference>
<evidence type="ECO:0000313" key="18">
    <source>
        <dbReference type="Proteomes" id="UP000241788"/>
    </source>
</evidence>
<proteinExistence type="inferred from homology"/>
<evidence type="ECO:0000256" key="16">
    <source>
        <dbReference type="HAMAP-Rule" id="MF_01274"/>
    </source>
</evidence>
<sequence>MSAWLFDLGNTRLKFARGKVASDIGEVGSLDHHAGADFSELPDEVRGDIAWVSAVASPAVRAALLAVLGPRFARISFARTLPRCGGMQIAYAVPARLGVDRFLSLLAARSAGDAVLVCGVGTALTLDLLDASGLHRGGRIAPSPTLMRESLHARARQLPLDGGTYAEFADDTIDALASGCEGAALALIQRSRDEAARLLGAMPRLWLHGGGAPALQARIHDAESKPRLVLEGLARYAALGDASSPDLAR</sequence>
<dbReference type="OrthoDB" id="9781305at2"/>
<dbReference type="Pfam" id="PF03309">
    <property type="entry name" value="Pan_kinase"/>
    <property type="match status" value="1"/>
</dbReference>
<dbReference type="EC" id="2.7.1.33" evidence="6 16"/>
<dbReference type="SUPFAM" id="SSF53067">
    <property type="entry name" value="Actin-like ATPase domain"/>
    <property type="match status" value="2"/>
</dbReference>
<dbReference type="AlphaFoldDB" id="A0A1N6N4D2"/>
<feature type="binding site" evidence="16">
    <location>
        <position position="122"/>
    </location>
    <ligand>
        <name>ATP</name>
        <dbReference type="ChEBI" id="CHEBI:30616"/>
    </ligand>
</feature>
<dbReference type="Proteomes" id="UP000241788">
    <property type="component" value="Unassembled WGS sequence"/>
</dbReference>
<keyword evidence="18" id="KW-1185">Reference proteome</keyword>
<evidence type="ECO:0000256" key="15">
    <source>
        <dbReference type="ARBA" id="ARBA00040883"/>
    </source>
</evidence>
<dbReference type="InterPro" id="IPR004619">
    <property type="entry name" value="Type_III_PanK"/>
</dbReference>
<dbReference type="InterPro" id="IPR043129">
    <property type="entry name" value="ATPase_NBD"/>
</dbReference>
<feature type="active site" description="Proton acceptor" evidence="16">
    <location>
        <position position="100"/>
    </location>
</feature>
<keyword evidence="11 16" id="KW-0067">ATP-binding</keyword>
<evidence type="ECO:0000256" key="7">
    <source>
        <dbReference type="ARBA" id="ARBA00022490"/>
    </source>
</evidence>
<name>A0A1N6N4D2_9GAMM</name>
<comment type="function">
    <text evidence="16">Catalyzes the phosphorylation of pantothenate (Pan), the first step in CoA biosynthesis.</text>
</comment>
<dbReference type="GO" id="GO:0004594">
    <property type="term" value="F:pantothenate kinase activity"/>
    <property type="evidence" value="ECO:0007669"/>
    <property type="project" value="UniProtKB-UniRule"/>
</dbReference>
<gene>
    <name evidence="16" type="primary">coaX</name>
    <name evidence="17" type="ORF">SAMN05421546_0087</name>
</gene>
<dbReference type="GO" id="GO:0015937">
    <property type="term" value="P:coenzyme A biosynthetic process"/>
    <property type="evidence" value="ECO:0007669"/>
    <property type="project" value="UniProtKB-UniRule"/>
</dbReference>
<comment type="caution">
    <text evidence="16">Lacks conserved residue(s) required for the propagation of feature annotation.</text>
</comment>
<dbReference type="Gene3D" id="3.30.420.40">
    <property type="match status" value="2"/>
</dbReference>
<comment type="similarity">
    <text evidence="14 16">Belongs to the type III pantothenate kinase family.</text>
</comment>